<evidence type="ECO:0000256" key="1">
    <source>
        <dbReference type="SAM" id="Phobius"/>
    </source>
</evidence>
<protein>
    <recommendedName>
        <fullName evidence="4">Lmo0937 family membrane protein</fullName>
    </recommendedName>
</protein>
<evidence type="ECO:0008006" key="4">
    <source>
        <dbReference type="Google" id="ProtNLM"/>
    </source>
</evidence>
<dbReference type="STRING" id="1048983.EL17_11930"/>
<evidence type="ECO:0000313" key="2">
    <source>
        <dbReference type="EMBL" id="KEO73603.1"/>
    </source>
</evidence>
<feature type="transmembrane region" description="Helical" evidence="1">
    <location>
        <begin position="29"/>
        <end position="45"/>
    </location>
</feature>
<reference evidence="2 3" key="1">
    <citation type="submission" date="2014-04" db="EMBL/GenBank/DDBJ databases">
        <title>Characterization and application of a salt tolerant electro-active bacterium.</title>
        <authorList>
            <person name="Yang L."/>
            <person name="Wei S."/>
            <person name="Tay Q.X.M."/>
        </authorList>
    </citation>
    <scope>NUCLEOTIDE SEQUENCE [LARGE SCALE GENOMIC DNA]</scope>
    <source>
        <strain evidence="2 3">LY1</strain>
    </source>
</reference>
<keyword evidence="1" id="KW-0472">Membrane</keyword>
<dbReference type="Pfam" id="PF18919">
    <property type="entry name" value="DUF5670"/>
    <property type="match status" value="1"/>
</dbReference>
<gene>
    <name evidence="2" type="ORF">EL17_11930</name>
</gene>
<dbReference type="AlphaFoldDB" id="A0A074L1B0"/>
<proteinExistence type="predicted"/>
<dbReference type="NCBIfam" id="NF033488">
    <property type="entry name" value="lmo0937_fam_TM"/>
    <property type="match status" value="1"/>
</dbReference>
<keyword evidence="1" id="KW-1133">Transmembrane helix</keyword>
<dbReference type="InterPro" id="IPR043727">
    <property type="entry name" value="Lmo0937-like"/>
</dbReference>
<keyword evidence="3" id="KW-1185">Reference proteome</keyword>
<accession>A0A074L1B0</accession>
<dbReference type="RefSeq" id="WP_035074477.1">
    <property type="nucleotide sequence ID" value="NZ_JMIH01000021.1"/>
</dbReference>
<dbReference type="EMBL" id="JMIH01000021">
    <property type="protein sequence ID" value="KEO73603.1"/>
    <property type="molecule type" value="Genomic_DNA"/>
</dbReference>
<name>A0A074L1B0_9BACT</name>
<dbReference type="Proteomes" id="UP000027821">
    <property type="component" value="Unassembled WGS sequence"/>
</dbReference>
<keyword evidence="1" id="KW-0812">Transmembrane</keyword>
<organism evidence="2 3">
    <name type="scientific">Anditalea andensis</name>
    <dbReference type="NCBI Taxonomy" id="1048983"/>
    <lineage>
        <taxon>Bacteria</taxon>
        <taxon>Pseudomonadati</taxon>
        <taxon>Bacteroidota</taxon>
        <taxon>Cytophagia</taxon>
        <taxon>Cytophagales</taxon>
        <taxon>Cytophagaceae</taxon>
        <taxon>Anditalea</taxon>
    </lineage>
</organism>
<comment type="caution">
    <text evidence="2">The sequence shown here is derived from an EMBL/GenBank/DDBJ whole genome shotgun (WGS) entry which is preliminary data.</text>
</comment>
<evidence type="ECO:0000313" key="3">
    <source>
        <dbReference type="Proteomes" id="UP000027821"/>
    </source>
</evidence>
<sequence length="63" mass="7144">MRTLLYLLAILLVVGWVVGAFIYVIGSIIHLLLVAAIVLILFSYFRSRFSKRKVPKNPTEGRP</sequence>